<keyword evidence="1 2" id="KW-0443">Lipid metabolism</keyword>
<feature type="short sequence motif" description="GXGXXG" evidence="2">
    <location>
        <begin position="12"/>
        <end position="17"/>
    </location>
</feature>
<dbReference type="CDD" id="cd07207">
    <property type="entry name" value="Pat_ExoU_VipD_like"/>
    <property type="match status" value="1"/>
</dbReference>
<dbReference type="SUPFAM" id="SSF52151">
    <property type="entry name" value="FabD/lysophospholipase-like"/>
    <property type="match status" value="1"/>
</dbReference>
<dbReference type="OrthoDB" id="9770965at2"/>
<feature type="active site" description="Proton acceptor" evidence="2">
    <location>
        <position position="187"/>
    </location>
</feature>
<dbReference type="GO" id="GO:0016787">
    <property type="term" value="F:hydrolase activity"/>
    <property type="evidence" value="ECO:0007669"/>
    <property type="project" value="UniProtKB-UniRule"/>
</dbReference>
<comment type="caution">
    <text evidence="4">The sequence shown here is derived from an EMBL/GenBank/DDBJ whole genome shotgun (WGS) entry which is preliminary data.</text>
</comment>
<evidence type="ECO:0000259" key="3">
    <source>
        <dbReference type="PROSITE" id="PS51635"/>
    </source>
</evidence>
<dbReference type="InterPro" id="IPR002641">
    <property type="entry name" value="PNPLA_dom"/>
</dbReference>
<keyword evidence="2" id="KW-0378">Hydrolase</keyword>
<sequence length="345" mass="39160">MNHNFQNLVFEGGGVKGIAYGGALDVLNEMGILSNIKRVAGTSAGAINATMLALGFTCTEVSDLIAATKFNSFEDHSQFLIPNLMRMFKKYGWNKGQAFQKWIGEQIAFKTGKADFTFQDLHKAVENDDKNCFRELYVVSTNLSKQKYVVFSYETTPDVAIKDAVRMSMSIPLYFEAFLMSKDIMVDGGVSYNYPINLFDHKRFLSHPDNGDGVEYSKEDGYQFNHETLGFRLDSTQVIDYAKRDWSIPPENITNIKTYAGGLVNFMMEMANKVHLHKNDWNRTIFIDTLDVKTTDFDLPESKIKALIESGKEGVRKYFNWRNNDAEWCKKPVQKGKKPAATVVD</sequence>
<dbReference type="InterPro" id="IPR052580">
    <property type="entry name" value="Lipid_Hydrolase"/>
</dbReference>
<proteinExistence type="predicted"/>
<feature type="short sequence motif" description="DGA/G" evidence="2">
    <location>
        <begin position="187"/>
        <end position="189"/>
    </location>
</feature>
<dbReference type="EMBL" id="AMZN01000085">
    <property type="protein sequence ID" value="ELR69042.1"/>
    <property type="molecule type" value="Genomic_DNA"/>
</dbReference>
<dbReference type="RefSeq" id="WP_009582628.1">
    <property type="nucleotide sequence ID" value="NZ_AMZN01000085.1"/>
</dbReference>
<evidence type="ECO:0000313" key="4">
    <source>
        <dbReference type="EMBL" id="ELR69042.1"/>
    </source>
</evidence>
<reference evidence="4 5" key="1">
    <citation type="submission" date="2012-12" db="EMBL/GenBank/DDBJ databases">
        <title>Genome assembly of Fulvivirga imtechensis AK7.</title>
        <authorList>
            <person name="Nupur N."/>
            <person name="Khatri I."/>
            <person name="Kumar R."/>
            <person name="Subramanian S."/>
            <person name="Pinnaka A."/>
        </authorList>
    </citation>
    <scope>NUCLEOTIDE SEQUENCE [LARGE SCALE GENOMIC DNA]</scope>
    <source>
        <strain evidence="4 5">AK7</strain>
    </source>
</reference>
<dbReference type="PANTHER" id="PTHR46394:SF1">
    <property type="entry name" value="PNPLA DOMAIN-CONTAINING PROTEIN"/>
    <property type="match status" value="1"/>
</dbReference>
<evidence type="ECO:0000256" key="2">
    <source>
        <dbReference type="PROSITE-ProRule" id="PRU01161"/>
    </source>
</evidence>
<keyword evidence="5" id="KW-1185">Reference proteome</keyword>
<feature type="active site" description="Nucleophile" evidence="2">
    <location>
        <position position="43"/>
    </location>
</feature>
<accession>L8JNT8</accession>
<feature type="domain" description="PNPLA" evidence="3">
    <location>
        <begin position="8"/>
        <end position="200"/>
    </location>
</feature>
<dbReference type="InterPro" id="IPR016035">
    <property type="entry name" value="Acyl_Trfase/lysoPLipase"/>
</dbReference>
<dbReference type="Pfam" id="PF01734">
    <property type="entry name" value="Patatin"/>
    <property type="match status" value="1"/>
</dbReference>
<dbReference type="Proteomes" id="UP000011135">
    <property type="component" value="Unassembled WGS sequence"/>
</dbReference>
<dbReference type="AlphaFoldDB" id="L8JNT8"/>
<evidence type="ECO:0000313" key="5">
    <source>
        <dbReference type="Proteomes" id="UP000011135"/>
    </source>
</evidence>
<evidence type="ECO:0000256" key="1">
    <source>
        <dbReference type="ARBA" id="ARBA00023098"/>
    </source>
</evidence>
<gene>
    <name evidence="4" type="ORF">C900_05527</name>
</gene>
<protein>
    <recommendedName>
        <fullName evidence="3">PNPLA domain-containing protein</fullName>
    </recommendedName>
</protein>
<dbReference type="eggNOG" id="COG1752">
    <property type="taxonomic scope" value="Bacteria"/>
</dbReference>
<organism evidence="4 5">
    <name type="scientific">Fulvivirga imtechensis AK7</name>
    <dbReference type="NCBI Taxonomy" id="1237149"/>
    <lineage>
        <taxon>Bacteria</taxon>
        <taxon>Pseudomonadati</taxon>
        <taxon>Bacteroidota</taxon>
        <taxon>Cytophagia</taxon>
        <taxon>Cytophagales</taxon>
        <taxon>Fulvivirgaceae</taxon>
        <taxon>Fulvivirga</taxon>
    </lineage>
</organism>
<dbReference type="GO" id="GO:0016042">
    <property type="term" value="P:lipid catabolic process"/>
    <property type="evidence" value="ECO:0007669"/>
    <property type="project" value="UniProtKB-UniRule"/>
</dbReference>
<dbReference type="PANTHER" id="PTHR46394">
    <property type="entry name" value="ANNEXIN"/>
    <property type="match status" value="1"/>
</dbReference>
<keyword evidence="2" id="KW-0442">Lipid degradation</keyword>
<feature type="short sequence motif" description="GXSXG" evidence="2">
    <location>
        <begin position="41"/>
        <end position="45"/>
    </location>
</feature>
<dbReference type="PROSITE" id="PS51635">
    <property type="entry name" value="PNPLA"/>
    <property type="match status" value="1"/>
</dbReference>
<name>L8JNT8_9BACT</name>
<dbReference type="Gene3D" id="3.40.1090.10">
    <property type="entry name" value="Cytosolic phospholipase A2 catalytic domain"/>
    <property type="match status" value="2"/>
</dbReference>
<dbReference type="STRING" id="1237149.C900_05527"/>